<dbReference type="InterPro" id="IPR011335">
    <property type="entry name" value="Restrct_endonuc-II-like"/>
</dbReference>
<sequence>MSAKDVFHNAVKNALQKEGWLITDDPLFIRFGGINIYIDLGAEKVIAAEKDGQKIAVEIKSFLAPSAISEFHLALGQFLNYRLVLERQDPERILYLAITVDAYDTFFTLPFTQMAIQHHQLKLIVYEPETEVIVQWEK</sequence>
<dbReference type="AlphaFoldDB" id="A0A951U8W9"/>
<protein>
    <submittedName>
        <fullName evidence="1">XisH family protein</fullName>
    </submittedName>
</protein>
<dbReference type="InterPro" id="IPR011856">
    <property type="entry name" value="tRNA_endonuc-like_dom_sf"/>
</dbReference>
<dbReference type="Gene3D" id="3.40.1350.10">
    <property type="match status" value="1"/>
</dbReference>
<organism evidence="1 2">
    <name type="scientific">Symplocastrum torsivum CPER-KK1</name>
    <dbReference type="NCBI Taxonomy" id="450513"/>
    <lineage>
        <taxon>Bacteria</taxon>
        <taxon>Bacillati</taxon>
        <taxon>Cyanobacteriota</taxon>
        <taxon>Cyanophyceae</taxon>
        <taxon>Oscillatoriophycideae</taxon>
        <taxon>Oscillatoriales</taxon>
        <taxon>Microcoleaceae</taxon>
        <taxon>Symplocastrum</taxon>
    </lineage>
</organism>
<comment type="caution">
    <text evidence="1">The sequence shown here is derived from an EMBL/GenBank/DDBJ whole genome shotgun (WGS) entry which is preliminary data.</text>
</comment>
<dbReference type="GO" id="GO:0003676">
    <property type="term" value="F:nucleic acid binding"/>
    <property type="evidence" value="ECO:0007669"/>
    <property type="project" value="InterPro"/>
</dbReference>
<dbReference type="SUPFAM" id="SSF52980">
    <property type="entry name" value="Restriction endonuclease-like"/>
    <property type="match status" value="1"/>
</dbReference>
<reference evidence="1" key="1">
    <citation type="submission" date="2021-05" db="EMBL/GenBank/DDBJ databases">
        <authorList>
            <person name="Pietrasiak N."/>
            <person name="Ward R."/>
            <person name="Stajich J.E."/>
            <person name="Kurbessoian T."/>
        </authorList>
    </citation>
    <scope>NUCLEOTIDE SEQUENCE</scope>
    <source>
        <strain evidence="1">CPER-KK1</strain>
    </source>
</reference>
<reference evidence="1" key="2">
    <citation type="journal article" date="2022" name="Microbiol. Resour. Announc.">
        <title>Metagenome Sequencing to Explore Phylogenomics of Terrestrial Cyanobacteria.</title>
        <authorList>
            <person name="Ward R.D."/>
            <person name="Stajich J.E."/>
            <person name="Johansen J.R."/>
            <person name="Huntemann M."/>
            <person name="Clum A."/>
            <person name="Foster B."/>
            <person name="Foster B."/>
            <person name="Roux S."/>
            <person name="Palaniappan K."/>
            <person name="Varghese N."/>
            <person name="Mukherjee S."/>
            <person name="Reddy T.B.K."/>
            <person name="Daum C."/>
            <person name="Copeland A."/>
            <person name="Chen I.A."/>
            <person name="Ivanova N.N."/>
            <person name="Kyrpides N.C."/>
            <person name="Shapiro N."/>
            <person name="Eloe-Fadrosh E.A."/>
            <person name="Pietrasiak N."/>
        </authorList>
    </citation>
    <scope>NUCLEOTIDE SEQUENCE</scope>
    <source>
        <strain evidence="1">CPER-KK1</strain>
    </source>
</reference>
<accession>A0A951U8W9</accession>
<dbReference type="InterPro" id="IPR014919">
    <property type="entry name" value="XisH"/>
</dbReference>
<dbReference type="Proteomes" id="UP000753908">
    <property type="component" value="Unassembled WGS sequence"/>
</dbReference>
<evidence type="ECO:0000313" key="1">
    <source>
        <dbReference type="EMBL" id="MBW4544212.1"/>
    </source>
</evidence>
<dbReference type="Pfam" id="PF08814">
    <property type="entry name" value="XisH"/>
    <property type="match status" value="1"/>
</dbReference>
<gene>
    <name evidence="1" type="ORF">KME25_07200</name>
</gene>
<dbReference type="CDD" id="cd22366">
    <property type="entry name" value="XisH-like"/>
    <property type="match status" value="1"/>
</dbReference>
<proteinExistence type="predicted"/>
<name>A0A951U8W9_9CYAN</name>
<evidence type="ECO:0000313" key="2">
    <source>
        <dbReference type="Proteomes" id="UP000753908"/>
    </source>
</evidence>
<dbReference type="EMBL" id="JAHHIF010000007">
    <property type="protein sequence ID" value="MBW4544212.1"/>
    <property type="molecule type" value="Genomic_DNA"/>
</dbReference>